<dbReference type="Proteomes" id="UP000676336">
    <property type="component" value="Unassembled WGS sequence"/>
</dbReference>
<gene>
    <name evidence="1" type="ORF">SMN809_LOCUS46728</name>
</gene>
<reference evidence="1" key="1">
    <citation type="submission" date="2021-02" db="EMBL/GenBank/DDBJ databases">
        <authorList>
            <person name="Nowell W R."/>
        </authorList>
    </citation>
    <scope>NUCLEOTIDE SEQUENCE</scope>
</reference>
<sequence>MIPPQIAMSIVSDLNHNRGKGAALFQKRKARSEKWVIDENNVKR</sequence>
<comment type="caution">
    <text evidence="1">The sequence shown here is derived from an EMBL/GenBank/DDBJ whole genome shotgun (WGS) entry which is preliminary data.</text>
</comment>
<feature type="non-terminal residue" evidence="1">
    <location>
        <position position="44"/>
    </location>
</feature>
<dbReference type="AlphaFoldDB" id="A0A8S3B4U8"/>
<evidence type="ECO:0000313" key="2">
    <source>
        <dbReference type="Proteomes" id="UP000676336"/>
    </source>
</evidence>
<proteinExistence type="predicted"/>
<name>A0A8S3B4U8_9BILA</name>
<protein>
    <submittedName>
        <fullName evidence="1">Uncharacterized protein</fullName>
    </submittedName>
</protein>
<accession>A0A8S3B4U8</accession>
<dbReference type="EMBL" id="CAJOBI010146090">
    <property type="protein sequence ID" value="CAF4790310.1"/>
    <property type="molecule type" value="Genomic_DNA"/>
</dbReference>
<organism evidence="1 2">
    <name type="scientific">Rotaria magnacalcarata</name>
    <dbReference type="NCBI Taxonomy" id="392030"/>
    <lineage>
        <taxon>Eukaryota</taxon>
        <taxon>Metazoa</taxon>
        <taxon>Spiralia</taxon>
        <taxon>Gnathifera</taxon>
        <taxon>Rotifera</taxon>
        <taxon>Eurotatoria</taxon>
        <taxon>Bdelloidea</taxon>
        <taxon>Philodinida</taxon>
        <taxon>Philodinidae</taxon>
        <taxon>Rotaria</taxon>
    </lineage>
</organism>
<evidence type="ECO:0000313" key="1">
    <source>
        <dbReference type="EMBL" id="CAF4790310.1"/>
    </source>
</evidence>